<protein>
    <submittedName>
        <fullName evidence="1">TIGR02678 family protein</fullName>
    </submittedName>
</protein>
<comment type="caution">
    <text evidence="1">The sequence shown here is derived from an EMBL/GenBank/DDBJ whole genome shotgun (WGS) entry which is preliminary data.</text>
</comment>
<organism evidence="1 2">
    <name type="scientific">Paractinoplanes bogorensis</name>
    <dbReference type="NCBI Taxonomy" id="1610840"/>
    <lineage>
        <taxon>Bacteria</taxon>
        <taxon>Bacillati</taxon>
        <taxon>Actinomycetota</taxon>
        <taxon>Actinomycetes</taxon>
        <taxon>Micromonosporales</taxon>
        <taxon>Micromonosporaceae</taxon>
        <taxon>Paractinoplanes</taxon>
    </lineage>
</organism>
<keyword evidence="2" id="KW-1185">Reference proteome</keyword>
<evidence type="ECO:0000313" key="2">
    <source>
        <dbReference type="Proteomes" id="UP001519654"/>
    </source>
</evidence>
<reference evidence="1 2" key="1">
    <citation type="submission" date="2021-06" db="EMBL/GenBank/DDBJ databases">
        <title>Actinoplanes lichenicola sp. nov., and Actinoplanes ovalisporus sp. nov., isolated from lichen in Thailand.</title>
        <authorList>
            <person name="Saeng-In P."/>
            <person name="Kanchanasin P."/>
            <person name="Yuki M."/>
            <person name="Kudo T."/>
            <person name="Ohkuma M."/>
            <person name="Phongsopitanun W."/>
            <person name="Tanasupawat S."/>
        </authorList>
    </citation>
    <scope>NUCLEOTIDE SEQUENCE [LARGE SCALE GENOMIC DNA]</scope>
    <source>
        <strain evidence="1 2">NBRC 110975</strain>
    </source>
</reference>
<dbReference type="RefSeq" id="WP_215795407.1">
    <property type="nucleotide sequence ID" value="NZ_JAHKKG010000018.1"/>
</dbReference>
<dbReference type="Proteomes" id="UP001519654">
    <property type="component" value="Unassembled WGS sequence"/>
</dbReference>
<name>A0ABS5Z3B6_9ACTN</name>
<dbReference type="InterPro" id="IPR013494">
    <property type="entry name" value="CHP02678"/>
</dbReference>
<gene>
    <name evidence="1" type="ORF">KOI35_42450</name>
</gene>
<dbReference type="NCBIfam" id="TIGR02678">
    <property type="entry name" value="TIGR02678 family protein"/>
    <property type="match status" value="1"/>
</dbReference>
<evidence type="ECO:0000313" key="1">
    <source>
        <dbReference type="EMBL" id="MBU2670182.1"/>
    </source>
</evidence>
<accession>A0ABS5Z3B6</accession>
<dbReference type="EMBL" id="JAHKKG010000018">
    <property type="protein sequence ID" value="MBU2670182.1"/>
    <property type="molecule type" value="Genomic_DNA"/>
</dbReference>
<dbReference type="Pfam" id="PF09661">
    <property type="entry name" value="DUF2398"/>
    <property type="match status" value="1"/>
</dbReference>
<proteinExistence type="predicted"/>
<sequence length="395" mass="42637">MTSPATGTASQASRERREAARALLLYPILTKDHAEELALVRLHAAALRSMFKSTLDYHLVVEPTFARLVKGPVSSDGPVRPARRPDGQAFTPMTYTLLSLLCAALLVPGTGDQILISALIEQVRSDAASIGVRIDDALPERRALVTAVGQLVAWGVLKETDGTAAGWGERRDEALLTIHRPALPHLLAQPLAGIGHADELLLSDAHLHEQPRRSLRRKLVENPLVRRDELTDGERDVLSRERSELTRVLAENFGLALEVRAEGALAFDPAGDLTDVGFPGNGRIKQAALLMVGELIERSAAEATGSLAADWDEVDAVLAALATRHARAWGEALADDIGAIREDVVLLLCETGLARTTESGLLLHPASARYRPQPRTAPPTRAARRLTGQLELEIP</sequence>